<gene>
    <name evidence="5" type="primary">trmJ</name>
    <name evidence="7" type="ORF">C0099_07815</name>
</gene>
<evidence type="ECO:0000256" key="2">
    <source>
        <dbReference type="ARBA" id="ARBA00022603"/>
    </source>
</evidence>
<dbReference type="Pfam" id="PF00588">
    <property type="entry name" value="SpoU_methylase"/>
    <property type="match status" value="1"/>
</dbReference>
<evidence type="ECO:0000259" key="6">
    <source>
        <dbReference type="Pfam" id="PF00588"/>
    </source>
</evidence>
<dbReference type="GO" id="GO:0106339">
    <property type="term" value="F:tRNA (cytidine(32)-2'-O)-methyltransferase activity"/>
    <property type="evidence" value="ECO:0007669"/>
    <property type="project" value="RHEA"/>
</dbReference>
<dbReference type="GO" id="GO:0160206">
    <property type="term" value="F:tRNA (cytidine(32)/uridine(32)-2'-O)-methyltransferase activity"/>
    <property type="evidence" value="ECO:0007669"/>
    <property type="project" value="UniProtKB-EC"/>
</dbReference>
<keyword evidence="5" id="KW-0963">Cytoplasm</keyword>
<dbReference type="CDD" id="cd18093">
    <property type="entry name" value="SpoU-like_TrmJ"/>
    <property type="match status" value="1"/>
</dbReference>
<dbReference type="EC" id="2.1.1.200" evidence="5"/>
<dbReference type="PANTHER" id="PTHR42786">
    <property type="entry name" value="TRNA/RRNA METHYLTRANSFERASE"/>
    <property type="match status" value="1"/>
</dbReference>
<keyword evidence="5" id="KW-0819">tRNA processing</keyword>
<dbReference type="SUPFAM" id="SSF75217">
    <property type="entry name" value="alpha/beta knot"/>
    <property type="match status" value="1"/>
</dbReference>
<comment type="catalytic activity">
    <reaction evidence="5">
        <text>uridine(32) in tRNA + S-adenosyl-L-methionine = 2'-O-methyluridine(32) in tRNA + S-adenosyl-L-homocysteine + H(+)</text>
        <dbReference type="Rhea" id="RHEA:42936"/>
        <dbReference type="Rhea" id="RHEA-COMP:10107"/>
        <dbReference type="Rhea" id="RHEA-COMP:10290"/>
        <dbReference type="ChEBI" id="CHEBI:15378"/>
        <dbReference type="ChEBI" id="CHEBI:57856"/>
        <dbReference type="ChEBI" id="CHEBI:59789"/>
        <dbReference type="ChEBI" id="CHEBI:65315"/>
        <dbReference type="ChEBI" id="CHEBI:74478"/>
        <dbReference type="EC" id="2.1.1.200"/>
    </reaction>
</comment>
<dbReference type="PIRSF" id="PIRSF004808">
    <property type="entry name" value="LasT"/>
    <property type="match status" value="1"/>
</dbReference>
<dbReference type="PANTHER" id="PTHR42786:SF2">
    <property type="entry name" value="TRNA (CYTIDINE_URIDINE-2'-O-)-METHYLTRANSFERASE TRMJ"/>
    <property type="match status" value="1"/>
</dbReference>
<reference evidence="7 8" key="1">
    <citation type="submission" date="2018-01" db="EMBL/GenBank/DDBJ databases">
        <authorList>
            <person name="Fu G.-Y."/>
        </authorList>
    </citation>
    <scope>NUCLEOTIDE SEQUENCE [LARGE SCALE GENOMIC DNA]</scope>
    <source>
        <strain evidence="7 8">SY39</strain>
    </source>
</reference>
<feature type="domain" description="tRNA/rRNA methyltransferase SpoU type" evidence="6">
    <location>
        <begin position="10"/>
        <end position="159"/>
    </location>
</feature>
<dbReference type="InterPro" id="IPR029026">
    <property type="entry name" value="tRNA_m1G_MTases_N"/>
</dbReference>
<evidence type="ECO:0000313" key="7">
    <source>
        <dbReference type="EMBL" id="AUN94844.1"/>
    </source>
</evidence>
<protein>
    <recommendedName>
        <fullName evidence="5">tRNA (cytidine/uridine-2'-O-)-methyltransferase TrmJ</fullName>
        <ecNumber evidence="5">2.1.1.200</ecNumber>
    </recommendedName>
    <alternativeName>
        <fullName evidence="5">tRNA (cytidine(32)/uridine(32)-2'-O)-methyltransferase</fullName>
    </alternativeName>
    <alternativeName>
        <fullName evidence="5">tRNA Cm32/Um32 methyltransferase</fullName>
    </alternativeName>
</protein>
<evidence type="ECO:0000256" key="5">
    <source>
        <dbReference type="RuleBase" id="RU362024"/>
    </source>
</evidence>
<keyword evidence="4 5" id="KW-0949">S-adenosyl-L-methionine</keyword>
<comment type="subcellular location">
    <subcellularLocation>
        <location evidence="5">Cytoplasm</location>
    </subcellularLocation>
</comment>
<dbReference type="InterPro" id="IPR029028">
    <property type="entry name" value="Alpha/beta_knot_MTases"/>
</dbReference>
<comment type="subunit">
    <text evidence="5">Homodimer.</text>
</comment>
<evidence type="ECO:0000313" key="8">
    <source>
        <dbReference type="Proteomes" id="UP000242205"/>
    </source>
</evidence>
<dbReference type="RefSeq" id="WP_102246910.1">
    <property type="nucleotide sequence ID" value="NZ_CP025682.1"/>
</dbReference>
<dbReference type="Gene3D" id="1.10.8.590">
    <property type="match status" value="1"/>
</dbReference>
<dbReference type="GO" id="GO:0003723">
    <property type="term" value="F:RNA binding"/>
    <property type="evidence" value="ECO:0007669"/>
    <property type="project" value="InterPro"/>
</dbReference>
<evidence type="ECO:0000256" key="4">
    <source>
        <dbReference type="ARBA" id="ARBA00022691"/>
    </source>
</evidence>
<dbReference type="FunFam" id="3.40.1280.10:FF:000006">
    <property type="entry name" value="Uncharacterized tRNA/rRNA methyltransferase HI_0380"/>
    <property type="match status" value="1"/>
</dbReference>
<proteinExistence type="inferred from homology"/>
<dbReference type="GO" id="GO:0005829">
    <property type="term" value="C:cytosol"/>
    <property type="evidence" value="ECO:0007669"/>
    <property type="project" value="TreeGrafter"/>
</dbReference>
<organism evidence="7 8">
    <name type="scientific">Pseudazoarcus pumilus</name>
    <dbReference type="NCBI Taxonomy" id="2067960"/>
    <lineage>
        <taxon>Bacteria</taxon>
        <taxon>Pseudomonadati</taxon>
        <taxon>Pseudomonadota</taxon>
        <taxon>Betaproteobacteria</taxon>
        <taxon>Rhodocyclales</taxon>
        <taxon>Zoogloeaceae</taxon>
        <taxon>Pseudazoarcus</taxon>
    </lineage>
</organism>
<evidence type="ECO:0000256" key="3">
    <source>
        <dbReference type="ARBA" id="ARBA00022679"/>
    </source>
</evidence>
<keyword evidence="3 7" id="KW-0808">Transferase</keyword>
<dbReference type="AlphaFoldDB" id="A0A2I6S6F5"/>
<comment type="function">
    <text evidence="5">Catalyzes the formation of 2'O-methylated cytidine (Cm32) or 2'O-methylated uridine (Um32) at position 32 in tRNA.</text>
</comment>
<sequence>MPQSGLLDRIRVVLSRTSHPGNIGAAARAMKTMGLTRLVLVAPESFPDPVADARASGALDVLHAARVVPTLADALEGTVMSAALTARRRELSVPLALPREAAPELVRHAQAGEVALVFGTESSGLSNEDVALCTLPVTIPANPEYSSLNLASAVQLLCYELRLAALVPELPEAPSEAARFEDIEGFYAHLEEVMRAAEFYDPATSKRLLPRVRRLFGRTRLERDEINILRGLLAALQRKLD</sequence>
<dbReference type="EMBL" id="CP025682">
    <property type="protein sequence ID" value="AUN94844.1"/>
    <property type="molecule type" value="Genomic_DNA"/>
</dbReference>
<evidence type="ECO:0000256" key="1">
    <source>
        <dbReference type="ARBA" id="ARBA00007228"/>
    </source>
</evidence>
<comment type="similarity">
    <text evidence="1">Belongs to the class IV-like SAM-binding methyltransferase superfamily. RNA methyltransferase TrmH family.</text>
</comment>
<dbReference type="GO" id="GO:0002128">
    <property type="term" value="P:tRNA nucleoside ribose methylation"/>
    <property type="evidence" value="ECO:0007669"/>
    <property type="project" value="TreeGrafter"/>
</dbReference>
<dbReference type="NCBIfam" id="TIGR00050">
    <property type="entry name" value="rRNA_methyl_1"/>
    <property type="match status" value="1"/>
</dbReference>
<name>A0A2I6S6F5_9RHOO</name>
<comment type="catalytic activity">
    <reaction evidence="5">
        <text>cytidine(32) in tRNA + S-adenosyl-L-methionine = 2'-O-methylcytidine(32) in tRNA + S-adenosyl-L-homocysteine + H(+)</text>
        <dbReference type="Rhea" id="RHEA:42932"/>
        <dbReference type="Rhea" id="RHEA-COMP:10288"/>
        <dbReference type="Rhea" id="RHEA-COMP:10289"/>
        <dbReference type="ChEBI" id="CHEBI:15378"/>
        <dbReference type="ChEBI" id="CHEBI:57856"/>
        <dbReference type="ChEBI" id="CHEBI:59789"/>
        <dbReference type="ChEBI" id="CHEBI:74495"/>
        <dbReference type="ChEBI" id="CHEBI:82748"/>
        <dbReference type="EC" id="2.1.1.200"/>
    </reaction>
</comment>
<dbReference type="OrthoDB" id="9806346at2"/>
<keyword evidence="2 5" id="KW-0489">Methyltransferase</keyword>
<dbReference type="Gene3D" id="3.40.1280.10">
    <property type="match status" value="1"/>
</dbReference>
<dbReference type="KEGG" id="atw:C0099_07815"/>
<dbReference type="InterPro" id="IPR001537">
    <property type="entry name" value="SpoU_MeTrfase"/>
</dbReference>
<accession>A0A2I6S6F5</accession>
<dbReference type="InterPro" id="IPR004384">
    <property type="entry name" value="RNA_MeTrfase_TrmJ/LasT"/>
</dbReference>
<keyword evidence="8" id="KW-1185">Reference proteome</keyword>
<dbReference type="Proteomes" id="UP000242205">
    <property type="component" value="Chromosome"/>
</dbReference>